<proteinExistence type="predicted"/>
<dbReference type="EMBL" id="FOGG01000012">
    <property type="protein sequence ID" value="SER62904.1"/>
    <property type="molecule type" value="Genomic_DNA"/>
</dbReference>
<dbReference type="STRING" id="390241.SAMN04488023_112109"/>
<keyword evidence="1" id="KW-0677">Repeat</keyword>
<dbReference type="SMART" id="SM00248">
    <property type="entry name" value="ANK"/>
    <property type="match status" value="2"/>
</dbReference>
<accession>A0A1H9QR35</accession>
<dbReference type="PANTHER" id="PTHR24189">
    <property type="entry name" value="MYOTROPHIN"/>
    <property type="match status" value="1"/>
</dbReference>
<dbReference type="AlphaFoldDB" id="A0A1H9QR35"/>
<gene>
    <name evidence="4" type="ORF">SAMN04488023_112109</name>
</gene>
<protein>
    <submittedName>
        <fullName evidence="4">Ankyrin repeat-containing protein</fullName>
    </submittedName>
</protein>
<sequence length="143" mass="16526">MGIFSKKEKKSEVKSSYNEENEINLFDVDIHSEAFLEKVRELKDVNKKFQKGFNLLHFACEYHNIQLAKELLERNIAIEEKNIHGNTPLWIAVFNSKENYEMVDLLMLHHANPNSVNNAGNTPLKLAESFGDELLIRRLKPTG</sequence>
<dbReference type="PROSITE" id="PS50088">
    <property type="entry name" value="ANK_REPEAT"/>
    <property type="match status" value="1"/>
</dbReference>
<dbReference type="SUPFAM" id="SSF48403">
    <property type="entry name" value="Ankyrin repeat"/>
    <property type="match status" value="1"/>
</dbReference>
<keyword evidence="5" id="KW-1185">Reference proteome</keyword>
<evidence type="ECO:0000256" key="1">
    <source>
        <dbReference type="ARBA" id="ARBA00022737"/>
    </source>
</evidence>
<keyword evidence="2 3" id="KW-0040">ANK repeat</keyword>
<dbReference type="RefSeq" id="WP_090884509.1">
    <property type="nucleotide sequence ID" value="NZ_FOGG01000012.1"/>
</dbReference>
<name>A0A1H9QR35_9SPHI</name>
<evidence type="ECO:0000313" key="5">
    <source>
        <dbReference type="Proteomes" id="UP000199572"/>
    </source>
</evidence>
<dbReference type="InterPro" id="IPR036770">
    <property type="entry name" value="Ankyrin_rpt-contain_sf"/>
</dbReference>
<organism evidence="4 5">
    <name type="scientific">Pedobacter rhizosphaerae</name>
    <dbReference type="NCBI Taxonomy" id="390241"/>
    <lineage>
        <taxon>Bacteria</taxon>
        <taxon>Pseudomonadati</taxon>
        <taxon>Bacteroidota</taxon>
        <taxon>Sphingobacteriia</taxon>
        <taxon>Sphingobacteriales</taxon>
        <taxon>Sphingobacteriaceae</taxon>
        <taxon>Pedobacter</taxon>
    </lineage>
</organism>
<dbReference type="InterPro" id="IPR050745">
    <property type="entry name" value="Multifunctional_regulatory"/>
</dbReference>
<dbReference type="Proteomes" id="UP000199572">
    <property type="component" value="Unassembled WGS sequence"/>
</dbReference>
<dbReference type="OrthoDB" id="407974at2"/>
<dbReference type="Gene3D" id="1.25.40.20">
    <property type="entry name" value="Ankyrin repeat-containing domain"/>
    <property type="match status" value="1"/>
</dbReference>
<evidence type="ECO:0000256" key="3">
    <source>
        <dbReference type="PROSITE-ProRule" id="PRU00023"/>
    </source>
</evidence>
<evidence type="ECO:0000256" key="2">
    <source>
        <dbReference type="ARBA" id="ARBA00023043"/>
    </source>
</evidence>
<dbReference type="InterPro" id="IPR002110">
    <property type="entry name" value="Ankyrin_rpt"/>
</dbReference>
<evidence type="ECO:0000313" key="4">
    <source>
        <dbReference type="EMBL" id="SER62904.1"/>
    </source>
</evidence>
<dbReference type="Pfam" id="PF12796">
    <property type="entry name" value="Ank_2"/>
    <property type="match status" value="1"/>
</dbReference>
<feature type="repeat" description="ANK" evidence="3">
    <location>
        <begin position="84"/>
        <end position="118"/>
    </location>
</feature>
<reference evidence="5" key="1">
    <citation type="submission" date="2016-10" db="EMBL/GenBank/DDBJ databases">
        <authorList>
            <person name="Varghese N."/>
            <person name="Submissions S."/>
        </authorList>
    </citation>
    <scope>NUCLEOTIDE SEQUENCE [LARGE SCALE GENOMIC DNA]</scope>
    <source>
        <strain evidence="5">DSM 18610</strain>
    </source>
</reference>